<reference evidence="1" key="1">
    <citation type="submission" date="2018-06" db="EMBL/GenBank/DDBJ databases">
        <authorList>
            <person name="Zhirakovskaya E."/>
        </authorList>
    </citation>
    <scope>NUCLEOTIDE SEQUENCE</scope>
</reference>
<organism evidence="1">
    <name type="scientific">hydrothermal vent metagenome</name>
    <dbReference type="NCBI Taxonomy" id="652676"/>
    <lineage>
        <taxon>unclassified sequences</taxon>
        <taxon>metagenomes</taxon>
        <taxon>ecological metagenomes</taxon>
    </lineage>
</organism>
<sequence length="64" mass="7425">MQLLIRNDYALQASRLKSGEKQLARLGHYTQNLYSKNAVYLDFTDARNVGNSHAYFIWGSYPKK</sequence>
<gene>
    <name evidence="1" type="ORF">MNBD_UNCLBAC01-619</name>
</gene>
<accession>A0A3B1E141</accession>
<dbReference type="AlphaFoldDB" id="A0A3B1E141"/>
<proteinExistence type="predicted"/>
<name>A0A3B1E141_9ZZZZ</name>
<dbReference type="EMBL" id="UOGJ01000045">
    <property type="protein sequence ID" value="VAX35337.1"/>
    <property type="molecule type" value="Genomic_DNA"/>
</dbReference>
<protein>
    <submittedName>
        <fullName evidence="1">Uncharacterized protein</fullName>
    </submittedName>
</protein>
<evidence type="ECO:0000313" key="1">
    <source>
        <dbReference type="EMBL" id="VAX35337.1"/>
    </source>
</evidence>